<dbReference type="GO" id="GO:0030942">
    <property type="term" value="F:endoplasmic reticulum signal peptide binding"/>
    <property type="evidence" value="ECO:0007669"/>
    <property type="project" value="InterPro"/>
</dbReference>
<evidence type="ECO:0000256" key="7">
    <source>
        <dbReference type="ARBA" id="ARBA00023242"/>
    </source>
</evidence>
<feature type="compositionally biased region" description="Low complexity" evidence="11">
    <location>
        <begin position="563"/>
        <end position="580"/>
    </location>
</feature>
<feature type="region of interest" description="Disordered" evidence="11">
    <location>
        <begin position="562"/>
        <end position="586"/>
    </location>
</feature>
<gene>
    <name evidence="12" type="ORF">CLIB1423_15S01244</name>
</gene>
<accession>A0A9P0QSP5</accession>
<dbReference type="PIRSF" id="PIRSF038995">
    <property type="entry name" value="SRP68"/>
    <property type="match status" value="1"/>
</dbReference>
<evidence type="ECO:0000313" key="13">
    <source>
        <dbReference type="Proteomes" id="UP000837801"/>
    </source>
</evidence>
<evidence type="ECO:0000256" key="4">
    <source>
        <dbReference type="ARBA" id="ARBA00022490"/>
    </source>
</evidence>
<keyword evidence="7" id="KW-0539">Nucleus</keyword>
<evidence type="ECO:0000256" key="8">
    <source>
        <dbReference type="ARBA" id="ARBA00023274"/>
    </source>
</evidence>
<evidence type="ECO:0000256" key="5">
    <source>
        <dbReference type="ARBA" id="ARBA00022884"/>
    </source>
</evidence>
<dbReference type="GO" id="GO:0005730">
    <property type="term" value="C:nucleolus"/>
    <property type="evidence" value="ECO:0007669"/>
    <property type="project" value="UniProtKB-SubCell"/>
</dbReference>
<dbReference type="GO" id="GO:0005786">
    <property type="term" value="C:signal recognition particle, endoplasmic reticulum targeting"/>
    <property type="evidence" value="ECO:0007669"/>
    <property type="project" value="UniProtKB-KW"/>
</dbReference>
<protein>
    <recommendedName>
        <fullName evidence="9 10">Signal recognition particle subunit SRP68</fullName>
        <shortName evidence="10">SRP68</shortName>
    </recommendedName>
</protein>
<evidence type="ECO:0000256" key="1">
    <source>
        <dbReference type="ARBA" id="ARBA00004496"/>
    </source>
</evidence>
<evidence type="ECO:0000256" key="3">
    <source>
        <dbReference type="ARBA" id="ARBA00009352"/>
    </source>
</evidence>
<dbReference type="InterPro" id="IPR026258">
    <property type="entry name" value="SRP68"/>
</dbReference>
<dbReference type="EMBL" id="CAKXYY010000015">
    <property type="protein sequence ID" value="CAH2354218.1"/>
    <property type="molecule type" value="Genomic_DNA"/>
</dbReference>
<dbReference type="Gene3D" id="1.10.3450.40">
    <property type="entry name" value="Signal recognition particle, SRP68 subunit, RNA-binding domain"/>
    <property type="match status" value="1"/>
</dbReference>
<dbReference type="GO" id="GO:0005047">
    <property type="term" value="F:signal recognition particle binding"/>
    <property type="evidence" value="ECO:0007669"/>
    <property type="project" value="InterPro"/>
</dbReference>
<dbReference type="CDD" id="cd15481">
    <property type="entry name" value="SRP68-RBD"/>
    <property type="match status" value="1"/>
</dbReference>
<evidence type="ECO:0000256" key="6">
    <source>
        <dbReference type="ARBA" id="ARBA00023135"/>
    </source>
</evidence>
<organism evidence="12 13">
    <name type="scientific">[Candida] railenensis</name>
    <dbReference type="NCBI Taxonomy" id="45579"/>
    <lineage>
        <taxon>Eukaryota</taxon>
        <taxon>Fungi</taxon>
        <taxon>Dikarya</taxon>
        <taxon>Ascomycota</taxon>
        <taxon>Saccharomycotina</taxon>
        <taxon>Pichiomycetes</taxon>
        <taxon>Debaryomycetaceae</taxon>
        <taxon>Kurtzmaniella</taxon>
    </lineage>
</organism>
<keyword evidence="4 10" id="KW-0963">Cytoplasm</keyword>
<evidence type="ECO:0000256" key="9">
    <source>
        <dbReference type="ARBA" id="ARBA00029498"/>
    </source>
</evidence>
<dbReference type="Proteomes" id="UP000837801">
    <property type="component" value="Unassembled WGS sequence"/>
</dbReference>
<name>A0A9P0QSP5_9ASCO</name>
<comment type="subcellular location">
    <subcellularLocation>
        <location evidence="1 10">Cytoplasm</location>
    </subcellularLocation>
    <subcellularLocation>
        <location evidence="2">Nucleus</location>
        <location evidence="2">Nucleolus</location>
    </subcellularLocation>
</comment>
<keyword evidence="13" id="KW-1185">Reference proteome</keyword>
<dbReference type="PANTHER" id="PTHR12860">
    <property type="entry name" value="SIGNAL RECOGNITION PARTICLE 68 KDA PROTEIN"/>
    <property type="match status" value="1"/>
</dbReference>
<sequence length="595" mass="67869">MDSPLDITFGASISAFLDTAEDFHKHRKRINRRIRRLRHDLNIVTGDTKNYKDKEQQTKISQDDYAKDSKYGLLLLLTSERDYAYSRELKYLMEIGNESAGSYKNLMLSRIKRSLHNAKKLLEVSQAEQDQLVKVETYVYTALIQGIYSIHKKQWEGAVNALSIARCGLECIYQQHQNKLQEQDIDSDDEKFYIKELLDSIVDSSLNLAVSQLDTVANSDFKSISRKHCKDGKFPYLSPAVDAISAIDAQYVTELSVIEGGEADDNTVIKSIQWRDHEAAIVNEEIAIKIMKLNKLNTSKFKANDFDEKLVNQWSLILDLHENDSTNKDEDDLDLVQSRAILSTYLQYQELFSKLKRDLLFIEEVTSNHKASSSFNKLELNKDTYWLLNAITSTVQSLKDLPGVYNDEDLYKSLENLEKYYVGQKYIKLADSFAVNESFAEALRLYSHIKEEVLPQGTRDIYSVDFPYSVTNNDEYTQFYADFTKMFSQIHILAQFAVDLKSPTSASTIIENVNKYPINLKLDNLINLNERVKIEPILTKPVLFDIGFNYINYNSDRSKGYESTSSASSAPGTASTAAGTDESKKSGFFGIFGRS</sequence>
<comment type="similarity">
    <text evidence="3 10">Belongs to the SRP68 family.</text>
</comment>
<dbReference type="AlphaFoldDB" id="A0A9P0QSP5"/>
<proteinExistence type="inferred from homology"/>
<evidence type="ECO:0000256" key="10">
    <source>
        <dbReference type="PIRNR" id="PIRNR038995"/>
    </source>
</evidence>
<dbReference type="Pfam" id="PF16969">
    <property type="entry name" value="SRP68"/>
    <property type="match status" value="1"/>
</dbReference>
<comment type="caution">
    <text evidence="12">The sequence shown here is derived from an EMBL/GenBank/DDBJ whole genome shotgun (WGS) entry which is preliminary data.</text>
</comment>
<keyword evidence="5 10" id="KW-0694">RNA-binding</keyword>
<reference evidence="12" key="1">
    <citation type="submission" date="2022-03" db="EMBL/GenBank/DDBJ databases">
        <authorList>
            <person name="Legras J.-L."/>
            <person name="Devillers H."/>
            <person name="Grondin C."/>
        </authorList>
    </citation>
    <scope>NUCLEOTIDE SEQUENCE</scope>
    <source>
        <strain evidence="12">CLIB 1423</strain>
    </source>
</reference>
<evidence type="ECO:0000256" key="2">
    <source>
        <dbReference type="ARBA" id="ARBA00004604"/>
    </source>
</evidence>
<keyword evidence="8 10" id="KW-0687">Ribonucleoprotein</keyword>
<dbReference type="GO" id="GO:0008312">
    <property type="term" value="F:7S RNA binding"/>
    <property type="evidence" value="ECO:0007669"/>
    <property type="project" value="InterPro"/>
</dbReference>
<comment type="function">
    <text evidence="10">Component of the signal recognition particle (SRP) complex, a ribonucleoprotein complex that mediates the cotranslational targeting of secretory and membrane proteins to the endoplasmic reticulum (ER). The SRP complex interacts with the signal sequence in nascent secretory and membrane proteins and directs them to the membrane of the ER.</text>
</comment>
<evidence type="ECO:0000313" key="12">
    <source>
        <dbReference type="EMBL" id="CAH2354218.1"/>
    </source>
</evidence>
<keyword evidence="6 10" id="KW-0733">Signal recognition particle</keyword>
<dbReference type="GO" id="GO:0006614">
    <property type="term" value="P:SRP-dependent cotranslational protein targeting to membrane"/>
    <property type="evidence" value="ECO:0007669"/>
    <property type="project" value="InterPro"/>
</dbReference>
<evidence type="ECO:0000256" key="11">
    <source>
        <dbReference type="SAM" id="MobiDB-lite"/>
    </source>
</evidence>
<dbReference type="InterPro" id="IPR038253">
    <property type="entry name" value="SRP68_N_sf"/>
</dbReference>
<dbReference type="OrthoDB" id="10255118at2759"/>
<dbReference type="PANTHER" id="PTHR12860:SF0">
    <property type="entry name" value="SIGNAL RECOGNITION PARTICLE SUBUNIT SRP68"/>
    <property type="match status" value="1"/>
</dbReference>
<dbReference type="InterPro" id="IPR034652">
    <property type="entry name" value="SRP68-RBD"/>
</dbReference>